<protein>
    <submittedName>
        <fullName evidence="2">DUF4097 family beta strand repeat-containing protein</fullName>
    </submittedName>
</protein>
<dbReference type="InterPro" id="IPR025164">
    <property type="entry name" value="Toastrack_DUF4097"/>
</dbReference>
<dbReference type="RefSeq" id="WP_204602716.1">
    <property type="nucleotide sequence ID" value="NZ_JBHSED010000013.1"/>
</dbReference>
<evidence type="ECO:0000313" key="2">
    <source>
        <dbReference type="EMBL" id="MFC4303571.1"/>
    </source>
</evidence>
<sequence>MRTFWYFTAFCLIIIGGVGALNYDWQSEKTDLPSFEKEWSFSADELRSLHIKSDYNVKLTFAKSPDGRNSVFLKGQGTEKMIEETNATVISNGTLQLDLVRKPKKFINFFDFNFTSTKEEIVVSLADGAKLDALSMKLDSGNLDLVDAALLPIKKVELSSDSGNVTLNNFKSDTLSLKVDSGNIKSDRIETALTASVDTGNITLENVVGAADISVDSGNVKLYKQDFSIVEISSDVGNVFVQVPSGFTGFYDLKTDTGRVQSPESLRQTSDYIKVRTDTGNITVEEAAP</sequence>
<evidence type="ECO:0000313" key="3">
    <source>
        <dbReference type="Proteomes" id="UP001595755"/>
    </source>
</evidence>
<feature type="domain" description="DUF4097" evidence="1">
    <location>
        <begin position="84"/>
        <end position="284"/>
    </location>
</feature>
<dbReference type="EMBL" id="JBHSED010000013">
    <property type="protein sequence ID" value="MFC4303571.1"/>
    <property type="molecule type" value="Genomic_DNA"/>
</dbReference>
<proteinExistence type="predicted"/>
<reference evidence="3" key="1">
    <citation type="journal article" date="2019" name="Int. J. Syst. Evol. Microbiol.">
        <title>The Global Catalogue of Microorganisms (GCM) 10K type strain sequencing project: providing services to taxonomists for standard genome sequencing and annotation.</title>
        <authorList>
            <consortium name="The Broad Institute Genomics Platform"/>
            <consortium name="The Broad Institute Genome Sequencing Center for Infectious Disease"/>
            <person name="Wu L."/>
            <person name="Ma J."/>
        </authorList>
    </citation>
    <scope>NUCLEOTIDE SEQUENCE [LARGE SCALE GENOMIC DNA]</scope>
    <source>
        <strain evidence="3">CGMCC 4.1641</strain>
    </source>
</reference>
<gene>
    <name evidence="2" type="ORF">ACFO1S_08900</name>
</gene>
<dbReference type="PANTHER" id="PTHR34094:SF1">
    <property type="entry name" value="PROTEIN FAM185A"/>
    <property type="match status" value="1"/>
</dbReference>
<accession>A0ABV8S7N2</accession>
<comment type="caution">
    <text evidence="2">The sequence shown here is derived from an EMBL/GenBank/DDBJ whole genome shotgun (WGS) entry which is preliminary data.</text>
</comment>
<dbReference type="Pfam" id="PF13349">
    <property type="entry name" value="DUF4097"/>
    <property type="match status" value="1"/>
</dbReference>
<dbReference type="Proteomes" id="UP001595755">
    <property type="component" value="Unassembled WGS sequence"/>
</dbReference>
<keyword evidence="3" id="KW-1185">Reference proteome</keyword>
<evidence type="ECO:0000259" key="1">
    <source>
        <dbReference type="Pfam" id="PF13349"/>
    </source>
</evidence>
<organism evidence="2 3">
    <name type="scientific">Cohnella boryungensis</name>
    <dbReference type="NCBI Taxonomy" id="768479"/>
    <lineage>
        <taxon>Bacteria</taxon>
        <taxon>Bacillati</taxon>
        <taxon>Bacillota</taxon>
        <taxon>Bacilli</taxon>
        <taxon>Bacillales</taxon>
        <taxon>Paenibacillaceae</taxon>
        <taxon>Cohnella</taxon>
    </lineage>
</organism>
<dbReference type="PANTHER" id="PTHR34094">
    <property type="match status" value="1"/>
</dbReference>
<name>A0ABV8S7N2_9BACL</name>